<gene>
    <name evidence="1" type="ORF">FGO82_05405</name>
</gene>
<comment type="caution">
    <text evidence="1">The sequence shown here is derived from an EMBL/GenBank/DDBJ whole genome shotgun (WGS) entry which is preliminary data.</text>
</comment>
<evidence type="ECO:0000313" key="2">
    <source>
        <dbReference type="Proteomes" id="UP000316580"/>
    </source>
</evidence>
<evidence type="ECO:0000313" key="1">
    <source>
        <dbReference type="EMBL" id="TNY47167.1"/>
    </source>
</evidence>
<dbReference type="AlphaFoldDB" id="A0A660A5F8"/>
<evidence type="ECO:0008006" key="3">
    <source>
        <dbReference type="Google" id="ProtNLM"/>
    </source>
</evidence>
<protein>
    <recommendedName>
        <fullName evidence="3">Transposase</fullName>
    </recommendedName>
</protein>
<proteinExistence type="predicted"/>
<organism evidence="1 2">
    <name type="scientific">Streptococcus pyogenes</name>
    <dbReference type="NCBI Taxonomy" id="1314"/>
    <lineage>
        <taxon>Bacteria</taxon>
        <taxon>Bacillati</taxon>
        <taxon>Bacillota</taxon>
        <taxon>Bacilli</taxon>
        <taxon>Lactobacillales</taxon>
        <taxon>Streptococcaceae</taxon>
        <taxon>Streptococcus</taxon>
    </lineage>
</organism>
<reference evidence="1 2" key="1">
    <citation type="submission" date="2019-05" db="EMBL/GenBank/DDBJ databases">
        <title>Novel genomic isolates of S.pyogenes and S.dysgalactiae subsp. equisimilis associated to necrotising fasciitis (NSTI).</title>
        <authorList>
            <person name="Barrantes I."/>
        </authorList>
    </citation>
    <scope>NUCLEOTIDE SEQUENCE [LARGE SCALE GENOMIC DNA]</scope>
    <source>
        <strain evidence="1 2">SPY6028</strain>
    </source>
</reference>
<dbReference type="EMBL" id="VCID01000505">
    <property type="protein sequence ID" value="TNY47167.1"/>
    <property type="molecule type" value="Genomic_DNA"/>
</dbReference>
<name>A0A660A5F8_STRPY</name>
<dbReference type="Proteomes" id="UP000316580">
    <property type="component" value="Unassembled WGS sequence"/>
</dbReference>
<sequence length="62" mass="7342">MFQTIFKIFLKEKNKISNILKLNYSKAKLETVNNLIKAIKLNVLLLLVIEIMNDLNILFSWF</sequence>
<accession>A0A660A5F8</accession>